<evidence type="ECO:0000256" key="6">
    <source>
        <dbReference type="ARBA" id="ARBA00023274"/>
    </source>
</evidence>
<dbReference type="InterPro" id="IPR008858">
    <property type="entry name" value="TROVE_dom"/>
</dbReference>
<proteinExistence type="inferred from homology"/>
<dbReference type="PANTHER" id="PTHR14202:SF0">
    <property type="entry name" value="RNA-BINDING PROTEIN RO60"/>
    <property type="match status" value="1"/>
</dbReference>
<evidence type="ECO:0000256" key="2">
    <source>
        <dbReference type="ARBA" id="ARBA00007814"/>
    </source>
</evidence>
<evidence type="ECO:0000256" key="1">
    <source>
        <dbReference type="ARBA" id="ARBA00004496"/>
    </source>
</evidence>
<keyword evidence="6" id="KW-0687">Ribonucleoprotein</keyword>
<dbReference type="GO" id="GO:1990904">
    <property type="term" value="C:ribonucleoprotein complex"/>
    <property type="evidence" value="ECO:0007669"/>
    <property type="project" value="UniProtKB-KW"/>
</dbReference>
<dbReference type="Pfam" id="PF25045">
    <property type="entry name" value="vWA_Ro60"/>
    <property type="match status" value="1"/>
</dbReference>
<protein>
    <recommendedName>
        <fullName evidence="7">TROVE domain-containing protein</fullName>
    </recommendedName>
</protein>
<gene>
    <name evidence="8" type="ORF">SNE40_001262</name>
</gene>
<evidence type="ECO:0000256" key="5">
    <source>
        <dbReference type="ARBA" id="ARBA00022884"/>
    </source>
</evidence>
<sequence>MSANTVNDLERSRRFICYGSDSGLLTVGNVPPSREKASSIGRLIDDGKGETVVKQISTCFGENKYNYKPPLIFALAYCFKSTDNKTKQAACKAFEDICLEPTDLFHFVEYSKQMSDQHKGWGRSLRTLVSNWYNHKEPIELLDLVTRFKSGCSWSHVDVLRLSHTNPAKDETAIIIKYLMKGLAHAKTLAAENKCPLADQIIKYLEAVEIVKHSTDEHQISCLIEQFNLKKEHVPTKMQNSCEIWSALLNNISIVDVLLNVSKLAGLGVLNNGHHLLPALIAKLSDENVLKEYGVGPISVLIALRNYEQGKGKLKWPRNEIVANALNAAFYKAVKNNVRPTKKRILIAIKIGYGLTISSVRGTLTLSSMIAAAGVATIFIQSEESTSLVYFSSAVKPLVTNKQMDIEKTCDAIAQAALPEIPVLACDVSAPIRWAQETKQSYDAFIILTDSKDSTGLITPSSALQKYRQEMKLPKSKLVVCGLTAKHLHFADPNDSGMLDIAGFDAMVPKTISNFLNDTGN</sequence>
<comment type="similarity">
    <text evidence="2">Belongs to the Ro 60 kDa family.</text>
</comment>
<keyword evidence="3" id="KW-0963">Cytoplasm</keyword>
<comment type="subcellular location">
    <subcellularLocation>
        <location evidence="1">Cytoplasm</location>
    </subcellularLocation>
</comment>
<dbReference type="SUPFAM" id="SSF140864">
    <property type="entry name" value="TROVE domain-like"/>
    <property type="match status" value="1"/>
</dbReference>
<evidence type="ECO:0000256" key="4">
    <source>
        <dbReference type="ARBA" id="ARBA00022723"/>
    </source>
</evidence>
<evidence type="ECO:0000256" key="3">
    <source>
        <dbReference type="ARBA" id="ARBA00022490"/>
    </source>
</evidence>
<dbReference type="PANTHER" id="PTHR14202">
    <property type="entry name" value="60 KDA RIBONUCLEOPROTEIN SSA/RO"/>
    <property type="match status" value="1"/>
</dbReference>
<dbReference type="GO" id="GO:0003723">
    <property type="term" value="F:RNA binding"/>
    <property type="evidence" value="ECO:0007669"/>
    <property type="project" value="UniProtKB-KW"/>
</dbReference>
<dbReference type="EMBL" id="JAZGQO010000001">
    <property type="protein sequence ID" value="KAK6195939.1"/>
    <property type="molecule type" value="Genomic_DNA"/>
</dbReference>
<keyword evidence="5" id="KW-0694">RNA-binding</keyword>
<feature type="domain" description="TROVE" evidence="7">
    <location>
        <begin position="1"/>
        <end position="343"/>
    </location>
</feature>
<keyword evidence="4" id="KW-0479">Metal-binding</keyword>
<reference evidence="8 9" key="1">
    <citation type="submission" date="2024-01" db="EMBL/GenBank/DDBJ databases">
        <title>The genome of the rayed Mediterranean limpet Patella caerulea (Linnaeus, 1758).</title>
        <authorList>
            <person name="Anh-Thu Weber A."/>
            <person name="Halstead-Nussloch G."/>
        </authorList>
    </citation>
    <scope>NUCLEOTIDE SEQUENCE [LARGE SCALE GENOMIC DNA]</scope>
    <source>
        <strain evidence="8">AATW-2023a</strain>
        <tissue evidence="8">Whole specimen</tissue>
    </source>
</reference>
<accession>A0AAN8KC49</accession>
<name>A0AAN8KC49_PATCE</name>
<dbReference type="Proteomes" id="UP001347796">
    <property type="component" value="Unassembled WGS sequence"/>
</dbReference>
<evidence type="ECO:0000313" key="9">
    <source>
        <dbReference type="Proteomes" id="UP001347796"/>
    </source>
</evidence>
<comment type="caution">
    <text evidence="8">The sequence shown here is derived from an EMBL/GenBank/DDBJ whole genome shotgun (WGS) entry which is preliminary data.</text>
</comment>
<dbReference type="Pfam" id="PF05731">
    <property type="entry name" value="TROVE"/>
    <property type="match status" value="1"/>
</dbReference>
<evidence type="ECO:0000313" key="8">
    <source>
        <dbReference type="EMBL" id="KAK6195939.1"/>
    </source>
</evidence>
<dbReference type="GO" id="GO:0046872">
    <property type="term" value="F:metal ion binding"/>
    <property type="evidence" value="ECO:0007669"/>
    <property type="project" value="UniProtKB-KW"/>
</dbReference>
<dbReference type="InterPro" id="IPR056800">
    <property type="entry name" value="vWA_Ro60"/>
</dbReference>
<dbReference type="InterPro" id="IPR036465">
    <property type="entry name" value="vWFA_dom_sf"/>
</dbReference>
<dbReference type="InterPro" id="IPR037214">
    <property type="entry name" value="TROVE_dom_sf"/>
</dbReference>
<dbReference type="SUPFAM" id="SSF53300">
    <property type="entry name" value="vWA-like"/>
    <property type="match status" value="1"/>
</dbReference>
<keyword evidence="9" id="KW-1185">Reference proteome</keyword>
<dbReference type="PROSITE" id="PS50988">
    <property type="entry name" value="TROVE"/>
    <property type="match status" value="1"/>
</dbReference>
<organism evidence="8 9">
    <name type="scientific">Patella caerulea</name>
    <name type="common">Rayed Mediterranean limpet</name>
    <dbReference type="NCBI Taxonomy" id="87958"/>
    <lineage>
        <taxon>Eukaryota</taxon>
        <taxon>Metazoa</taxon>
        <taxon>Spiralia</taxon>
        <taxon>Lophotrochozoa</taxon>
        <taxon>Mollusca</taxon>
        <taxon>Gastropoda</taxon>
        <taxon>Patellogastropoda</taxon>
        <taxon>Patelloidea</taxon>
        <taxon>Patellidae</taxon>
        <taxon>Patella</taxon>
    </lineage>
</organism>
<dbReference type="GO" id="GO:0005737">
    <property type="term" value="C:cytoplasm"/>
    <property type="evidence" value="ECO:0007669"/>
    <property type="project" value="UniProtKB-SubCell"/>
</dbReference>
<dbReference type="AlphaFoldDB" id="A0AAN8KC49"/>
<dbReference type="InterPro" id="IPR040322">
    <property type="entry name" value="TROVE2"/>
</dbReference>
<dbReference type="Gene3D" id="3.40.50.410">
    <property type="entry name" value="von Willebrand factor, type A domain"/>
    <property type="match status" value="1"/>
</dbReference>
<evidence type="ECO:0000259" key="7">
    <source>
        <dbReference type="PROSITE" id="PS50988"/>
    </source>
</evidence>